<keyword evidence="10 11" id="KW-0472">Membrane</keyword>
<dbReference type="InterPro" id="IPR011701">
    <property type="entry name" value="MFS"/>
</dbReference>
<evidence type="ECO:0000256" key="1">
    <source>
        <dbReference type="ARBA" id="ARBA00003321"/>
    </source>
</evidence>
<dbReference type="Proteomes" id="UP000625283">
    <property type="component" value="Unassembled WGS sequence"/>
</dbReference>
<evidence type="ECO:0000256" key="2">
    <source>
        <dbReference type="ARBA" id="ARBA00004429"/>
    </source>
</evidence>
<keyword evidence="4" id="KW-0813">Transport</keyword>
<feature type="transmembrane region" description="Helical" evidence="11">
    <location>
        <begin position="283"/>
        <end position="303"/>
    </location>
</feature>
<dbReference type="PANTHER" id="PTHR43702:SF3">
    <property type="entry name" value="PROTEIN TSGA"/>
    <property type="match status" value="1"/>
</dbReference>
<dbReference type="InterPro" id="IPR050375">
    <property type="entry name" value="MFS_TsgA-like"/>
</dbReference>
<evidence type="ECO:0000313" key="13">
    <source>
        <dbReference type="EMBL" id="MBL1410669.1"/>
    </source>
</evidence>
<dbReference type="InterPro" id="IPR005964">
    <property type="entry name" value="Glc/Gal_transptr_bac"/>
</dbReference>
<keyword evidence="6" id="KW-0997">Cell inner membrane</keyword>
<accession>A0ABS1R7Y2</accession>
<keyword evidence="7" id="KW-0762">Sugar transport</keyword>
<comment type="caution">
    <text evidence="13">The sequence shown here is derived from an EMBL/GenBank/DDBJ whole genome shotgun (WGS) entry which is preliminary data.</text>
</comment>
<dbReference type="Gene3D" id="1.20.1250.20">
    <property type="entry name" value="MFS general substrate transporter like domains"/>
    <property type="match status" value="2"/>
</dbReference>
<feature type="transmembrane region" description="Helical" evidence="11">
    <location>
        <begin position="24"/>
        <end position="44"/>
    </location>
</feature>
<comment type="function">
    <text evidence="1">Intake of glucose and galactose.</text>
</comment>
<sequence length="420" mass="46253">MAFNVIQEVNTVDTISNQKAQSNYVVGLCILAVLYFLIGFVTVLNDTLVPFFKQGFSLSYAESSLVQFYFFLTYGLISIPAGRIVEKLSYKTSMVLGFAIAGVGALLFFPASRFHEYALFLLALFIVAIGIVLLQVAANPYITVMGKPETAASRLTLIQGVGSIGTTLAPIFGAHFVLSKMDNSIQSSEILVKPYVLLGIVLFFISLIVFFLKMPKIETPKKVGEVNSEKKDKALSFTLFKHRNLKFGVIALFLYVGAEVSIGTFLTNYIADRLSISDHNANFYLSLYWGGMLVGRFVGAYFLKYFASNRILTVISIVAMFLIIMSLSTGGYISVWMMVCVGLCNSIMFATIFSLAVNGLGSMTTRASGLLSTAIVGGAFIPYLQGLVLDRFTWEIAFIIPVFCFAFIAYYGWNGYRESC</sequence>
<feature type="transmembrane region" description="Helical" evidence="11">
    <location>
        <begin position="369"/>
        <end position="388"/>
    </location>
</feature>
<feature type="transmembrane region" description="Helical" evidence="11">
    <location>
        <begin position="157"/>
        <end position="178"/>
    </location>
</feature>
<feature type="transmembrane region" description="Helical" evidence="11">
    <location>
        <begin position="94"/>
        <end position="111"/>
    </location>
</feature>
<dbReference type="RefSeq" id="WP_202104361.1">
    <property type="nucleotide sequence ID" value="NZ_JAERTY010000010.1"/>
</dbReference>
<feature type="domain" description="Major facilitator superfamily (MFS) profile" evidence="12">
    <location>
        <begin position="27"/>
        <end position="420"/>
    </location>
</feature>
<evidence type="ECO:0000313" key="14">
    <source>
        <dbReference type="Proteomes" id="UP000625283"/>
    </source>
</evidence>
<dbReference type="InterPro" id="IPR020846">
    <property type="entry name" value="MFS_dom"/>
</dbReference>
<name>A0ABS1R7Y2_9SPHI</name>
<dbReference type="InterPro" id="IPR036259">
    <property type="entry name" value="MFS_trans_sf"/>
</dbReference>
<evidence type="ECO:0000259" key="12">
    <source>
        <dbReference type="PROSITE" id="PS50850"/>
    </source>
</evidence>
<evidence type="ECO:0000256" key="4">
    <source>
        <dbReference type="ARBA" id="ARBA00022448"/>
    </source>
</evidence>
<feature type="transmembrane region" description="Helical" evidence="11">
    <location>
        <begin position="247"/>
        <end position="271"/>
    </location>
</feature>
<dbReference type="CDD" id="cd17394">
    <property type="entry name" value="MFS_FucP_like"/>
    <property type="match status" value="1"/>
</dbReference>
<gene>
    <name evidence="13" type="ORF">JKG61_18060</name>
</gene>
<reference evidence="13 14" key="1">
    <citation type="submission" date="2021-01" db="EMBL/GenBank/DDBJ databases">
        <title>C459-1 draft genome sequence.</title>
        <authorList>
            <person name="Zhang X.-F."/>
        </authorList>
    </citation>
    <scope>NUCLEOTIDE SEQUENCE [LARGE SCALE GENOMIC DNA]</scope>
    <source>
        <strain evidence="14">C459-1</strain>
    </source>
</reference>
<evidence type="ECO:0000256" key="9">
    <source>
        <dbReference type="ARBA" id="ARBA00022989"/>
    </source>
</evidence>
<evidence type="ECO:0000256" key="7">
    <source>
        <dbReference type="ARBA" id="ARBA00022597"/>
    </source>
</evidence>
<keyword evidence="8 11" id="KW-0812">Transmembrane</keyword>
<feature type="transmembrane region" description="Helical" evidence="11">
    <location>
        <begin position="64"/>
        <end position="82"/>
    </location>
</feature>
<protein>
    <submittedName>
        <fullName evidence="13">Sugar MFS transporter</fullName>
    </submittedName>
</protein>
<evidence type="ECO:0000256" key="10">
    <source>
        <dbReference type="ARBA" id="ARBA00023136"/>
    </source>
</evidence>
<comment type="subcellular location">
    <subcellularLocation>
        <location evidence="2">Cell inner membrane</location>
        <topology evidence="2">Multi-pass membrane protein</topology>
    </subcellularLocation>
</comment>
<proteinExistence type="inferred from homology"/>
<comment type="similarity">
    <text evidence="3">Belongs to the major facilitator superfamily. FHS transporter (TC 2.A.1.7) family.</text>
</comment>
<dbReference type="NCBIfam" id="TIGR01272">
    <property type="entry name" value="gluP"/>
    <property type="match status" value="1"/>
</dbReference>
<evidence type="ECO:0000256" key="6">
    <source>
        <dbReference type="ARBA" id="ARBA00022519"/>
    </source>
</evidence>
<evidence type="ECO:0000256" key="3">
    <source>
        <dbReference type="ARBA" id="ARBA00009120"/>
    </source>
</evidence>
<evidence type="ECO:0000256" key="8">
    <source>
        <dbReference type="ARBA" id="ARBA00022692"/>
    </source>
</evidence>
<dbReference type="PROSITE" id="PS50850">
    <property type="entry name" value="MFS"/>
    <property type="match status" value="1"/>
</dbReference>
<organism evidence="13 14">
    <name type="scientific">Sphingobacterium faecale</name>
    <dbReference type="NCBI Taxonomy" id="2803775"/>
    <lineage>
        <taxon>Bacteria</taxon>
        <taxon>Pseudomonadati</taxon>
        <taxon>Bacteroidota</taxon>
        <taxon>Sphingobacteriia</taxon>
        <taxon>Sphingobacteriales</taxon>
        <taxon>Sphingobacteriaceae</taxon>
        <taxon>Sphingobacterium</taxon>
    </lineage>
</organism>
<keyword evidence="9 11" id="KW-1133">Transmembrane helix</keyword>
<feature type="transmembrane region" description="Helical" evidence="11">
    <location>
        <begin position="190"/>
        <end position="212"/>
    </location>
</feature>
<feature type="transmembrane region" description="Helical" evidence="11">
    <location>
        <begin position="310"/>
        <end position="327"/>
    </location>
</feature>
<evidence type="ECO:0000256" key="11">
    <source>
        <dbReference type="SAM" id="Phobius"/>
    </source>
</evidence>
<feature type="transmembrane region" description="Helical" evidence="11">
    <location>
        <begin position="117"/>
        <end position="136"/>
    </location>
</feature>
<feature type="transmembrane region" description="Helical" evidence="11">
    <location>
        <begin position="333"/>
        <end position="357"/>
    </location>
</feature>
<dbReference type="Pfam" id="PF07690">
    <property type="entry name" value="MFS_1"/>
    <property type="match status" value="1"/>
</dbReference>
<keyword evidence="14" id="KW-1185">Reference proteome</keyword>
<dbReference type="PANTHER" id="PTHR43702">
    <property type="entry name" value="L-FUCOSE-PROTON SYMPORTER"/>
    <property type="match status" value="1"/>
</dbReference>
<dbReference type="EMBL" id="JAERTY010000010">
    <property type="protein sequence ID" value="MBL1410669.1"/>
    <property type="molecule type" value="Genomic_DNA"/>
</dbReference>
<dbReference type="SUPFAM" id="SSF103473">
    <property type="entry name" value="MFS general substrate transporter"/>
    <property type="match status" value="1"/>
</dbReference>
<keyword evidence="5" id="KW-1003">Cell membrane</keyword>
<evidence type="ECO:0000256" key="5">
    <source>
        <dbReference type="ARBA" id="ARBA00022475"/>
    </source>
</evidence>
<feature type="transmembrane region" description="Helical" evidence="11">
    <location>
        <begin position="394"/>
        <end position="413"/>
    </location>
</feature>